<feature type="region of interest" description="Disordered" evidence="1">
    <location>
        <begin position="209"/>
        <end position="250"/>
    </location>
</feature>
<dbReference type="RefSeq" id="WP_274351911.1">
    <property type="nucleotide sequence ID" value="NZ_JAQZSM010000006.1"/>
</dbReference>
<feature type="region of interest" description="Disordered" evidence="1">
    <location>
        <begin position="145"/>
        <end position="178"/>
    </location>
</feature>
<dbReference type="Gene3D" id="3.30.70.1070">
    <property type="entry name" value="Sporulation related repeat"/>
    <property type="match status" value="1"/>
</dbReference>
<keyword evidence="2" id="KW-0812">Transmembrane</keyword>
<gene>
    <name evidence="4" type="ORF">PUT78_08965</name>
</gene>
<evidence type="ECO:0000313" key="4">
    <source>
        <dbReference type="EMBL" id="MDD7971232.1"/>
    </source>
</evidence>
<evidence type="ECO:0000259" key="3">
    <source>
        <dbReference type="PROSITE" id="PS51724"/>
    </source>
</evidence>
<keyword evidence="2" id="KW-0472">Membrane</keyword>
<dbReference type="Proteomes" id="UP001431784">
    <property type="component" value="Unassembled WGS sequence"/>
</dbReference>
<name>A0ABT5T7X6_9RHOB</name>
<dbReference type="Pfam" id="PF05036">
    <property type="entry name" value="SPOR"/>
    <property type="match status" value="1"/>
</dbReference>
<feature type="transmembrane region" description="Helical" evidence="2">
    <location>
        <begin position="73"/>
        <end position="95"/>
    </location>
</feature>
<dbReference type="PROSITE" id="PS51724">
    <property type="entry name" value="SPOR"/>
    <property type="match status" value="1"/>
</dbReference>
<protein>
    <submittedName>
        <fullName evidence="4">SPOR domain-containing protein</fullName>
    </submittedName>
</protein>
<evidence type="ECO:0000313" key="5">
    <source>
        <dbReference type="Proteomes" id="UP001431784"/>
    </source>
</evidence>
<comment type="caution">
    <text evidence="4">The sequence shown here is derived from an EMBL/GenBank/DDBJ whole genome shotgun (WGS) entry which is preliminary data.</text>
</comment>
<dbReference type="InterPro" id="IPR007730">
    <property type="entry name" value="SPOR-like_dom"/>
</dbReference>
<dbReference type="InterPro" id="IPR036680">
    <property type="entry name" value="SPOR-like_sf"/>
</dbReference>
<organism evidence="4 5">
    <name type="scientific">Roseinatronobacter alkalisoli</name>
    <dbReference type="NCBI Taxonomy" id="3028235"/>
    <lineage>
        <taxon>Bacteria</taxon>
        <taxon>Pseudomonadati</taxon>
        <taxon>Pseudomonadota</taxon>
        <taxon>Alphaproteobacteria</taxon>
        <taxon>Rhodobacterales</taxon>
        <taxon>Paracoccaceae</taxon>
        <taxon>Roseinatronobacter</taxon>
    </lineage>
</organism>
<accession>A0ABT5T7X6</accession>
<keyword evidence="2" id="KW-1133">Transmembrane helix</keyword>
<evidence type="ECO:0000256" key="1">
    <source>
        <dbReference type="SAM" id="MobiDB-lite"/>
    </source>
</evidence>
<dbReference type="EMBL" id="JAQZSM010000006">
    <property type="protein sequence ID" value="MDD7971232.1"/>
    <property type="molecule type" value="Genomic_DNA"/>
</dbReference>
<proteinExistence type="predicted"/>
<reference evidence="4" key="1">
    <citation type="submission" date="2023-02" db="EMBL/GenBank/DDBJ databases">
        <title>Description of Roseinatronobacter alkalisoli sp. nov., an alkaliphilic bacerium isolated from soda soil.</title>
        <authorList>
            <person name="Wei W."/>
        </authorList>
    </citation>
    <scope>NUCLEOTIDE SEQUENCE</scope>
    <source>
        <strain evidence="4">HJB301</strain>
    </source>
</reference>
<keyword evidence="5" id="KW-1185">Reference proteome</keyword>
<evidence type="ECO:0000256" key="2">
    <source>
        <dbReference type="SAM" id="Phobius"/>
    </source>
</evidence>
<dbReference type="SUPFAM" id="SSF110997">
    <property type="entry name" value="Sporulation related repeat"/>
    <property type="match status" value="1"/>
</dbReference>
<sequence>MTRQPAPGYAPVHEPARGYAPYPEHARPYAPGPAHDLQFHQHAPYHDMPRHAAHQQVPLSGGGGHDVRMRPKAVVHALGAVTSLALVVAAGIWTWQLMQRDVSGVPVVRALEGPSRVAPENPGGRQAAFQGLSINELAAAGEVENPDSIVLAPPPTGLGANDIDPRRADQGQPAATDNVDEMVPVPVALQRDVPETSSAPLGFVSPNRLAVSTSPRPPARGQAVQVAAAAPRTQPQAQAPAPTVSSSSSDADAIAASVAAGLSSPRGLDVDPASIGPGTRLVQLGAYDDAPAARAAWDQLARRFSPLLDDRGRVIEAAHSGGSVFYRLRAHGFEDERDARRFCAALVAQNIDCIPVLVR</sequence>
<feature type="domain" description="SPOR" evidence="3">
    <location>
        <begin position="274"/>
        <end position="359"/>
    </location>
</feature>
<feature type="compositionally biased region" description="Low complexity" evidence="1">
    <location>
        <begin position="219"/>
        <end position="250"/>
    </location>
</feature>
<feature type="region of interest" description="Disordered" evidence="1">
    <location>
        <begin position="1"/>
        <end position="37"/>
    </location>
</feature>